<protein>
    <recommendedName>
        <fullName evidence="3 7">Exocyst complex component 2</fullName>
    </recommendedName>
</protein>
<dbReference type="Pfam" id="PF01833">
    <property type="entry name" value="TIG"/>
    <property type="match status" value="1"/>
</dbReference>
<keyword evidence="6 7" id="KW-0653">Protein transport</keyword>
<keyword evidence="5 7" id="KW-0268">Exocytosis</keyword>
<evidence type="ECO:0000313" key="10">
    <source>
        <dbReference type="Proteomes" id="UP000887566"/>
    </source>
</evidence>
<dbReference type="GO" id="GO:0006893">
    <property type="term" value="P:Golgi to plasma membrane transport"/>
    <property type="evidence" value="ECO:0007669"/>
    <property type="project" value="UniProtKB-UniRule"/>
</dbReference>
<accession>A0A914WIQ4</accession>
<evidence type="ECO:0000256" key="5">
    <source>
        <dbReference type="ARBA" id="ARBA00022483"/>
    </source>
</evidence>
<sequence length="905" mass="100846">MAAPNDDGALLTPNAQAAQRKAPVVTGLSPKEGIPGTQITIRGENLGANPNDLIGLYICGTDCLMTSRWESPHKIIARVGQAKGGLGDVLVATKSGGKGAATVKFRVYTVQIGPLQESAVWVDESRTVPGREPAGNAATALVDEDPLGISDETDERNKLSESALAELFPDGTGNRRLENFVPAWFLLETHRGASFNDLKTGLSYMQRQAKTMREGPKDLLKSNLYSFISCVDSLAALHDKLQLEKNTRGWPLTKNLQEKVVESKDTADKLFHDVLNRKDRADATRNALSVLTRFKFIFFLPQSIEANLLKGEYSVVLNDYARAKSLFGESDIPLFKEAMGEVENKMGVFKRTLKERLVEMPSTYEDQVKIIRYLLMLDPESDPGWDCLTAHHCWLENVLWEAQGKFWISSKDSISSESGSDIDDKLVREIPQRYDFVEATIAVLTTKLEPFWKLAQAYIAGPLSAKSVAHREDDIEQMLMNTINVSSWLMLNALLPESLPSAVVEQYGDRFVKWPPANRDEDVHLLAALRNLRTCVSSLLEQEFPLSQQQPLAELCMTIRLKCLSRVIERSRDAILALHMKENWKIQTSESEYSKTQLPDLFENQIAEVLPVINQILSHSAFKGETDLFAKETFRIMIVDLFELLVTSLKETIERLVRFPRDVTGQIMRPANLALGTNSGTLGRESMGSGAQVKGKKLLIALSNVDYCLQFSLGAVCQRLADNGVKYADHVLAKSRQAFVALRTQLIKAYIGAKCAPFSELIDPIDYSKTVEVAEVSNYVKDLVLCVVFVQAELFLVASQFTTHVMSFVVRAVVDRLSAYFDKIDAASFSQAAATQAVIDVAAFEESVTTYLTSETRQLLNSVRAKFSARVDHHLFQQCLRDYRSRMRLTLLSLQDTSSQDTSSV</sequence>
<dbReference type="InterPro" id="IPR014756">
    <property type="entry name" value="Ig_E-set"/>
</dbReference>
<dbReference type="SUPFAM" id="SSF81296">
    <property type="entry name" value="E set domains"/>
    <property type="match status" value="1"/>
</dbReference>
<evidence type="ECO:0000259" key="8">
    <source>
        <dbReference type="Pfam" id="PF01833"/>
    </source>
</evidence>
<comment type="subunit">
    <text evidence="7">Component of the exocyst complex.</text>
</comment>
<dbReference type="AlphaFoldDB" id="A0A914WIQ4"/>
<feature type="domain" description="Exocyst complex component EXOC2/Sec5 N-terminal" evidence="9">
    <location>
        <begin position="144"/>
        <end position="893"/>
    </location>
</feature>
<organism evidence="10 11">
    <name type="scientific">Plectus sambesii</name>
    <dbReference type="NCBI Taxonomy" id="2011161"/>
    <lineage>
        <taxon>Eukaryota</taxon>
        <taxon>Metazoa</taxon>
        <taxon>Ecdysozoa</taxon>
        <taxon>Nematoda</taxon>
        <taxon>Chromadorea</taxon>
        <taxon>Plectida</taxon>
        <taxon>Plectina</taxon>
        <taxon>Plectoidea</taxon>
        <taxon>Plectidae</taxon>
        <taxon>Plectus</taxon>
    </lineage>
</organism>
<proteinExistence type="inferred from homology"/>
<evidence type="ECO:0000256" key="4">
    <source>
        <dbReference type="ARBA" id="ARBA00022448"/>
    </source>
</evidence>
<dbReference type="PANTHER" id="PTHR13043">
    <property type="entry name" value="EXOCYST COMPLEX COMPONENT SEC5"/>
    <property type="match status" value="1"/>
</dbReference>
<dbReference type="GO" id="GO:0015031">
    <property type="term" value="P:protein transport"/>
    <property type="evidence" value="ECO:0007669"/>
    <property type="project" value="UniProtKB-KW"/>
</dbReference>
<dbReference type="PANTHER" id="PTHR13043:SF1">
    <property type="entry name" value="EXOCYST COMPLEX COMPONENT 2"/>
    <property type="match status" value="1"/>
</dbReference>
<dbReference type="Pfam" id="PF15469">
    <property type="entry name" value="Sec5"/>
    <property type="match status" value="1"/>
</dbReference>
<dbReference type="InterPro" id="IPR002909">
    <property type="entry name" value="IPT_dom"/>
</dbReference>
<feature type="domain" description="IPT/TIG" evidence="8">
    <location>
        <begin position="23"/>
        <end position="105"/>
    </location>
</feature>
<dbReference type="GO" id="GO:0006887">
    <property type="term" value="P:exocytosis"/>
    <property type="evidence" value="ECO:0007669"/>
    <property type="project" value="UniProtKB-KW"/>
</dbReference>
<evidence type="ECO:0000256" key="7">
    <source>
        <dbReference type="RuleBase" id="RU365069"/>
    </source>
</evidence>
<evidence type="ECO:0000256" key="6">
    <source>
        <dbReference type="ARBA" id="ARBA00022927"/>
    </source>
</evidence>
<dbReference type="WBParaSite" id="PSAMB.scaffold427size51672.g5830.t1">
    <property type="protein sequence ID" value="PSAMB.scaffold427size51672.g5830.t1"/>
    <property type="gene ID" value="PSAMB.scaffold427size51672.g5830"/>
</dbReference>
<dbReference type="InterPro" id="IPR013783">
    <property type="entry name" value="Ig-like_fold"/>
</dbReference>
<name>A0A914WIQ4_9BILA</name>
<keyword evidence="4 7" id="KW-0813">Transport</keyword>
<keyword evidence="10" id="KW-1185">Reference proteome</keyword>
<evidence type="ECO:0000313" key="11">
    <source>
        <dbReference type="WBParaSite" id="PSAMB.scaffold427size51672.g5830.t1"/>
    </source>
</evidence>
<evidence type="ECO:0000256" key="2">
    <source>
        <dbReference type="ARBA" id="ARBA00010578"/>
    </source>
</evidence>
<dbReference type="GO" id="GO:0000145">
    <property type="term" value="C:exocyst"/>
    <property type="evidence" value="ECO:0007669"/>
    <property type="project" value="UniProtKB-UniRule"/>
</dbReference>
<dbReference type="Gene3D" id="2.60.40.10">
    <property type="entry name" value="Immunoglobulins"/>
    <property type="match status" value="1"/>
</dbReference>
<dbReference type="FunFam" id="2.60.40.10:FF:000196">
    <property type="entry name" value="Exocyst complex component 2"/>
    <property type="match status" value="1"/>
</dbReference>
<comment type="function">
    <text evidence="1 7">Component of the exocyst complex involved in the docking of exocytic vesicles with fusion sites on the plasma membrane.</text>
</comment>
<dbReference type="InterPro" id="IPR029175">
    <property type="entry name" value="EXOC2/Sec5"/>
</dbReference>
<comment type="similarity">
    <text evidence="2 7">Belongs to the SEC5 family.</text>
</comment>
<evidence type="ECO:0000256" key="3">
    <source>
        <dbReference type="ARBA" id="ARBA00017526"/>
    </source>
</evidence>
<dbReference type="Proteomes" id="UP000887566">
    <property type="component" value="Unplaced"/>
</dbReference>
<evidence type="ECO:0000259" key="9">
    <source>
        <dbReference type="Pfam" id="PF15469"/>
    </source>
</evidence>
<reference evidence="11" key="1">
    <citation type="submission" date="2022-11" db="UniProtKB">
        <authorList>
            <consortium name="WormBaseParasite"/>
        </authorList>
    </citation>
    <scope>IDENTIFICATION</scope>
</reference>
<dbReference type="CDD" id="cd00603">
    <property type="entry name" value="IPT_PCSR"/>
    <property type="match status" value="1"/>
</dbReference>
<evidence type="ECO:0000256" key="1">
    <source>
        <dbReference type="ARBA" id="ARBA00002660"/>
    </source>
</evidence>
<dbReference type="InterPro" id="IPR039481">
    <property type="entry name" value="EXOC2/Sec5_N_dom"/>
</dbReference>